<reference evidence="3 4" key="1">
    <citation type="journal article" date="2021" name="Int. J. Syst. Evol. Microbiol.">
        <title>Halobaculum halophilum sp. nov. and Halobaculum salinum sp. nov., isolated from salt lake and saline soil.</title>
        <authorList>
            <person name="Cui H.L."/>
            <person name="Shi X.W."/>
            <person name="Yin X.M."/>
            <person name="Yang X.Y."/>
            <person name="Hou J."/>
            <person name="Zhu L."/>
        </authorList>
    </citation>
    <scope>NUCLEOTIDE SEQUENCE [LARGE SCALE GENOMIC DNA]</scope>
    <source>
        <strain evidence="3 4">NBRC 109044</strain>
    </source>
</reference>
<dbReference type="KEGG" id="hmp:K6T50_08475"/>
<dbReference type="EMBL" id="CP081958">
    <property type="protein sequence ID" value="QZP36372.1"/>
    <property type="molecule type" value="Genomic_DNA"/>
</dbReference>
<dbReference type="GeneID" id="67178171"/>
<gene>
    <name evidence="3" type="ORF">K6T50_08475</name>
</gene>
<evidence type="ECO:0000259" key="2">
    <source>
        <dbReference type="Pfam" id="PF26404"/>
    </source>
</evidence>
<dbReference type="InterPro" id="IPR058415">
    <property type="entry name" value="DUF8102"/>
</dbReference>
<organism evidence="3 4">
    <name type="scientific">Halobaculum magnesiiphilum</name>
    <dbReference type="NCBI Taxonomy" id="1017351"/>
    <lineage>
        <taxon>Archaea</taxon>
        <taxon>Methanobacteriati</taxon>
        <taxon>Methanobacteriota</taxon>
        <taxon>Stenosarchaea group</taxon>
        <taxon>Halobacteria</taxon>
        <taxon>Halobacteriales</taxon>
        <taxon>Haloferacaceae</taxon>
        <taxon>Halobaculum</taxon>
    </lineage>
</organism>
<accession>A0A8T8W936</accession>
<evidence type="ECO:0000313" key="4">
    <source>
        <dbReference type="Proteomes" id="UP000826254"/>
    </source>
</evidence>
<keyword evidence="4" id="KW-1185">Reference proteome</keyword>
<name>A0A8T8W936_9EURY</name>
<sequence length="187" mass="20962">MGGERERGVLSPADRAYLRGETEFASVQSERNARARIRDRLHAGLYDFELLVEGLSETDRKLVFEDRLDREGTDAFDALVSAMAFLYRGVEDTDLEFETVLVEGINLAEASEERAATVDLDVTFRALSVAEVRRKMRAGETLSLTELAFADAREEIAPDEFAEYVRGDETDDPGVDDGRIQSRVTDF</sequence>
<dbReference type="Pfam" id="PF26404">
    <property type="entry name" value="DUF8102"/>
    <property type="match status" value="1"/>
</dbReference>
<evidence type="ECO:0000256" key="1">
    <source>
        <dbReference type="SAM" id="MobiDB-lite"/>
    </source>
</evidence>
<protein>
    <recommendedName>
        <fullName evidence="2">Domain of unknown function domain-containing protein</fullName>
    </recommendedName>
</protein>
<feature type="compositionally biased region" description="Basic and acidic residues" evidence="1">
    <location>
        <begin position="176"/>
        <end position="187"/>
    </location>
</feature>
<dbReference type="RefSeq" id="WP_222606195.1">
    <property type="nucleotide sequence ID" value="NZ_CP081958.1"/>
</dbReference>
<feature type="region of interest" description="Disordered" evidence="1">
    <location>
        <begin position="167"/>
        <end position="187"/>
    </location>
</feature>
<feature type="domain" description="Domain of unknown function" evidence="2">
    <location>
        <begin position="9"/>
        <end position="182"/>
    </location>
</feature>
<proteinExistence type="predicted"/>
<evidence type="ECO:0000313" key="3">
    <source>
        <dbReference type="EMBL" id="QZP36372.1"/>
    </source>
</evidence>
<dbReference type="Proteomes" id="UP000826254">
    <property type="component" value="Chromosome"/>
</dbReference>
<dbReference type="AlphaFoldDB" id="A0A8T8W936"/>